<organism evidence="6 7">
    <name type="scientific">Salinimicrobium oceani</name>
    <dbReference type="NCBI Taxonomy" id="2722702"/>
    <lineage>
        <taxon>Bacteria</taxon>
        <taxon>Pseudomonadati</taxon>
        <taxon>Bacteroidota</taxon>
        <taxon>Flavobacteriia</taxon>
        <taxon>Flavobacteriales</taxon>
        <taxon>Flavobacteriaceae</taxon>
        <taxon>Salinimicrobium</taxon>
    </lineage>
</organism>
<comment type="caution">
    <text evidence="6">The sequence shown here is derived from an EMBL/GenBank/DDBJ whole genome shotgun (WGS) entry which is preliminary data.</text>
</comment>
<dbReference type="SUPFAM" id="SSF88659">
    <property type="entry name" value="Sigma3 and sigma4 domains of RNA polymerase sigma factors"/>
    <property type="match status" value="1"/>
</dbReference>
<gene>
    <name evidence="6" type="ORF">HC175_02535</name>
</gene>
<dbReference type="InterPro" id="IPR013249">
    <property type="entry name" value="RNA_pol_sigma70_r4_t2"/>
</dbReference>
<feature type="domain" description="HTH luxR-type" evidence="5">
    <location>
        <begin position="142"/>
        <end position="169"/>
    </location>
</feature>
<evidence type="ECO:0000313" key="7">
    <source>
        <dbReference type="Proteomes" id="UP000703674"/>
    </source>
</evidence>
<dbReference type="CDD" id="cd06171">
    <property type="entry name" value="Sigma70_r4"/>
    <property type="match status" value="1"/>
</dbReference>
<reference evidence="6 7" key="1">
    <citation type="submission" date="2020-03" db="EMBL/GenBank/DDBJ databases">
        <title>Salinimicrobium sp. nov, isolated from SCS.</title>
        <authorList>
            <person name="Cao W.R."/>
        </authorList>
    </citation>
    <scope>NUCLEOTIDE SEQUENCE [LARGE SCALE GENOMIC DNA]</scope>
    <source>
        <strain evidence="7">J15B91</strain>
    </source>
</reference>
<dbReference type="InterPro" id="IPR014327">
    <property type="entry name" value="RNA_pol_sigma70_bacteroid"/>
</dbReference>
<evidence type="ECO:0000256" key="2">
    <source>
        <dbReference type="ARBA" id="ARBA00023015"/>
    </source>
</evidence>
<dbReference type="SMART" id="SM00421">
    <property type="entry name" value="HTH_LUXR"/>
    <property type="match status" value="1"/>
</dbReference>
<evidence type="ECO:0000259" key="5">
    <source>
        <dbReference type="PROSITE" id="PS00622"/>
    </source>
</evidence>
<dbReference type="EMBL" id="JAAVJR010000001">
    <property type="protein sequence ID" value="NJW51787.1"/>
    <property type="molecule type" value="Genomic_DNA"/>
</dbReference>
<dbReference type="InterPro" id="IPR036388">
    <property type="entry name" value="WH-like_DNA-bd_sf"/>
</dbReference>
<comment type="similarity">
    <text evidence="1">Belongs to the sigma-70 factor family. ECF subfamily.</text>
</comment>
<evidence type="ECO:0000256" key="4">
    <source>
        <dbReference type="ARBA" id="ARBA00023163"/>
    </source>
</evidence>
<evidence type="ECO:0000256" key="1">
    <source>
        <dbReference type="ARBA" id="ARBA00010641"/>
    </source>
</evidence>
<dbReference type="PANTHER" id="PTHR43133">
    <property type="entry name" value="RNA POLYMERASE ECF-TYPE SIGMA FACTO"/>
    <property type="match status" value="1"/>
</dbReference>
<dbReference type="InterPro" id="IPR013325">
    <property type="entry name" value="RNA_pol_sigma_r2"/>
</dbReference>
<dbReference type="InterPro" id="IPR007627">
    <property type="entry name" value="RNA_pol_sigma70_r2"/>
</dbReference>
<dbReference type="Pfam" id="PF08281">
    <property type="entry name" value="Sigma70_r4_2"/>
    <property type="match status" value="1"/>
</dbReference>
<dbReference type="InterPro" id="IPR000792">
    <property type="entry name" value="Tscrpt_reg_LuxR_C"/>
</dbReference>
<accession>A0ABX1CVL4</accession>
<dbReference type="PANTHER" id="PTHR43133:SF46">
    <property type="entry name" value="RNA POLYMERASE SIGMA-70 FACTOR ECF SUBFAMILY"/>
    <property type="match status" value="1"/>
</dbReference>
<dbReference type="InterPro" id="IPR039425">
    <property type="entry name" value="RNA_pol_sigma-70-like"/>
</dbReference>
<proteinExistence type="inferred from homology"/>
<name>A0ABX1CVL4_9FLAO</name>
<dbReference type="Gene3D" id="1.10.10.10">
    <property type="entry name" value="Winged helix-like DNA-binding domain superfamily/Winged helix DNA-binding domain"/>
    <property type="match status" value="1"/>
</dbReference>
<keyword evidence="4" id="KW-0804">Transcription</keyword>
<keyword evidence="2" id="KW-0805">Transcription regulation</keyword>
<keyword evidence="3" id="KW-0731">Sigma factor</keyword>
<keyword evidence="7" id="KW-1185">Reference proteome</keyword>
<protein>
    <submittedName>
        <fullName evidence="6">RNA polymerase sigma-70 factor</fullName>
    </submittedName>
</protein>
<evidence type="ECO:0000256" key="3">
    <source>
        <dbReference type="ARBA" id="ARBA00023082"/>
    </source>
</evidence>
<dbReference type="InterPro" id="IPR014284">
    <property type="entry name" value="RNA_pol_sigma-70_dom"/>
</dbReference>
<dbReference type="NCBIfam" id="TIGR02985">
    <property type="entry name" value="Sig70_bacteroi1"/>
    <property type="match status" value="1"/>
</dbReference>
<dbReference type="InterPro" id="IPR013324">
    <property type="entry name" value="RNA_pol_sigma_r3/r4-like"/>
</dbReference>
<sequence length="184" mass="21607">MNLEIRQIINRNQKAFQRLFELLYPGLVEYAYRFLYDRAASEDLVQEVFVDLWENAASYEIHTTIKGYLYSTVRNRCLNQLKSLKITDRDAILDITASLCSPDSIELVEQQEKEAMTRKAEIILENLPQKMRKIFSLKVIEGYSYAEIAEEMDVTVNTVKTQLKRARLKITQLNELLILFFSQR</sequence>
<evidence type="ECO:0000313" key="6">
    <source>
        <dbReference type="EMBL" id="NJW51787.1"/>
    </source>
</evidence>
<dbReference type="Gene3D" id="1.10.1740.10">
    <property type="match status" value="1"/>
</dbReference>
<dbReference type="NCBIfam" id="TIGR02937">
    <property type="entry name" value="sigma70-ECF"/>
    <property type="match status" value="1"/>
</dbReference>
<dbReference type="RefSeq" id="WP_168136926.1">
    <property type="nucleotide sequence ID" value="NZ_JAAVJR010000001.1"/>
</dbReference>
<dbReference type="Proteomes" id="UP000703674">
    <property type="component" value="Unassembled WGS sequence"/>
</dbReference>
<dbReference type="SUPFAM" id="SSF88946">
    <property type="entry name" value="Sigma2 domain of RNA polymerase sigma factors"/>
    <property type="match status" value="1"/>
</dbReference>
<dbReference type="PROSITE" id="PS00622">
    <property type="entry name" value="HTH_LUXR_1"/>
    <property type="match status" value="1"/>
</dbReference>
<dbReference type="Pfam" id="PF04542">
    <property type="entry name" value="Sigma70_r2"/>
    <property type="match status" value="1"/>
</dbReference>